<dbReference type="AlphaFoldDB" id="A0A4R1BBT5"/>
<dbReference type="PANTHER" id="PTHR34301">
    <property type="entry name" value="DNA-BINDING PROTEIN-RELATED"/>
    <property type="match status" value="1"/>
</dbReference>
<dbReference type="InterPro" id="IPR027417">
    <property type="entry name" value="P-loop_NTPase"/>
</dbReference>
<evidence type="ECO:0000313" key="1">
    <source>
        <dbReference type="EMBL" id="TCJ14481.1"/>
    </source>
</evidence>
<dbReference type="OrthoDB" id="9805535at2"/>
<accession>A0A4R1BBT5</accession>
<keyword evidence="1" id="KW-0547">Nucleotide-binding</keyword>
<organism evidence="1 2">
    <name type="scientific">Flaviaesturariibacter flavus</name>
    <dbReference type="NCBI Taxonomy" id="2502780"/>
    <lineage>
        <taxon>Bacteria</taxon>
        <taxon>Pseudomonadati</taxon>
        <taxon>Bacteroidota</taxon>
        <taxon>Chitinophagia</taxon>
        <taxon>Chitinophagales</taxon>
        <taxon>Chitinophagaceae</taxon>
        <taxon>Flaviaestuariibacter</taxon>
    </lineage>
</organism>
<dbReference type="Gene3D" id="3.40.50.300">
    <property type="entry name" value="P-loop containing nucleotide triphosphate hydrolases"/>
    <property type="match status" value="1"/>
</dbReference>
<dbReference type="SUPFAM" id="SSF52540">
    <property type="entry name" value="P-loop containing nucleoside triphosphate hydrolases"/>
    <property type="match status" value="1"/>
</dbReference>
<keyword evidence="2" id="KW-1185">Reference proteome</keyword>
<reference evidence="1 2" key="1">
    <citation type="submission" date="2019-03" db="EMBL/GenBank/DDBJ databases">
        <authorList>
            <person name="Kim M.K.M."/>
        </authorList>
    </citation>
    <scope>NUCLEOTIDE SEQUENCE [LARGE SCALE GENOMIC DNA]</scope>
    <source>
        <strain evidence="1 2">17J68-12</strain>
    </source>
</reference>
<sequence>MKNVVGSPARGTNFFPRQREVDRIVERLQSANNLQIAAPRRVGKTSILYHLLDNDIADFVYVYVDTESVDNGQDFFKKLLKEILKVKAVAQSNLLRNLMTAGNRFLSRIKSIKVAGQGLDFSEPENPDYYEELLHFLSGFELEDGRKLVLLIDEFPQTILNIVDASDGDLQPARRFLQANRELRHQWEVNEKVRFIYTGSIGLNHTVASINASAFVNDLSAVEVDALRPAEAATLIHEVLKERGMTMTQPVIDHLLGKIEWLIPFHIQLALQEISDRADRGAAVSQQQVDEAFDHIVDLRNDNHFQHYHHRLKTQFKKERYDFVCAVLSEMATNVLLHRNRMFDLSLKHGVDGDFRQIIDVLVYDGYINNSGNTAEYRFNSPIVRHWWERHICH</sequence>
<keyword evidence="1" id="KW-0067">ATP-binding</keyword>
<dbReference type="EMBL" id="SJZI01000042">
    <property type="protein sequence ID" value="TCJ14481.1"/>
    <property type="molecule type" value="Genomic_DNA"/>
</dbReference>
<protein>
    <submittedName>
        <fullName evidence="1">ATP-binding protein</fullName>
    </submittedName>
</protein>
<dbReference type="RefSeq" id="WP_131449472.1">
    <property type="nucleotide sequence ID" value="NZ_SJZI01000042.1"/>
</dbReference>
<dbReference type="PANTHER" id="PTHR34301:SF8">
    <property type="entry name" value="ATPASE DOMAIN-CONTAINING PROTEIN"/>
    <property type="match status" value="1"/>
</dbReference>
<proteinExistence type="predicted"/>
<dbReference type="GO" id="GO:0005524">
    <property type="term" value="F:ATP binding"/>
    <property type="evidence" value="ECO:0007669"/>
    <property type="project" value="UniProtKB-KW"/>
</dbReference>
<gene>
    <name evidence="1" type="ORF">EPD60_10865</name>
</gene>
<dbReference type="Proteomes" id="UP000295334">
    <property type="component" value="Unassembled WGS sequence"/>
</dbReference>
<evidence type="ECO:0000313" key="2">
    <source>
        <dbReference type="Proteomes" id="UP000295334"/>
    </source>
</evidence>
<name>A0A4R1BBT5_9BACT</name>
<comment type="caution">
    <text evidence="1">The sequence shown here is derived from an EMBL/GenBank/DDBJ whole genome shotgun (WGS) entry which is preliminary data.</text>
</comment>